<feature type="chain" id="PRO_5042835355" evidence="2">
    <location>
        <begin position="16"/>
        <end position="109"/>
    </location>
</feature>
<dbReference type="EMBL" id="JAYWIO010000006">
    <property type="protein sequence ID" value="KAK7255097.1"/>
    <property type="molecule type" value="Genomic_DNA"/>
</dbReference>
<keyword evidence="1" id="KW-0175">Coiled coil</keyword>
<accession>A0AAN9HV35</accession>
<reference evidence="3 4" key="1">
    <citation type="submission" date="2024-01" db="EMBL/GenBank/DDBJ databases">
        <title>The genomes of 5 underutilized Papilionoideae crops provide insights into root nodulation and disease resistanc.</title>
        <authorList>
            <person name="Yuan L."/>
        </authorList>
    </citation>
    <scope>NUCLEOTIDE SEQUENCE [LARGE SCALE GENOMIC DNA]</scope>
    <source>
        <strain evidence="3">ZHUSHIDOU_FW_LH</strain>
        <tissue evidence="3">Leaf</tissue>
    </source>
</reference>
<evidence type="ECO:0000256" key="1">
    <source>
        <dbReference type="SAM" id="Coils"/>
    </source>
</evidence>
<keyword evidence="2" id="KW-0732">Signal</keyword>
<feature type="signal peptide" evidence="2">
    <location>
        <begin position="1"/>
        <end position="15"/>
    </location>
</feature>
<feature type="coiled-coil region" evidence="1">
    <location>
        <begin position="31"/>
        <end position="94"/>
    </location>
</feature>
<sequence length="109" mass="12441">MVMSNILAMFVAVAAITNFSSNASDSEEAHVFELIKQYREIEAELRRQREKGKMLKLCLSLYRLPIDNMNPKQLDELEASLKRLKQQIIKMRDDDSANTSSSSASFGRK</sequence>
<proteinExistence type="predicted"/>
<comment type="caution">
    <text evidence="3">The sequence shown here is derived from an EMBL/GenBank/DDBJ whole genome shotgun (WGS) entry which is preliminary data.</text>
</comment>
<dbReference type="AlphaFoldDB" id="A0AAN9HV35"/>
<dbReference type="Proteomes" id="UP001372338">
    <property type="component" value="Unassembled WGS sequence"/>
</dbReference>
<evidence type="ECO:0000313" key="3">
    <source>
        <dbReference type="EMBL" id="KAK7255097.1"/>
    </source>
</evidence>
<evidence type="ECO:0000313" key="4">
    <source>
        <dbReference type="Proteomes" id="UP001372338"/>
    </source>
</evidence>
<gene>
    <name evidence="3" type="ORF">RIF29_28500</name>
</gene>
<evidence type="ECO:0000256" key="2">
    <source>
        <dbReference type="SAM" id="SignalP"/>
    </source>
</evidence>
<keyword evidence="4" id="KW-1185">Reference proteome</keyword>
<protein>
    <submittedName>
        <fullName evidence="3">Uncharacterized protein</fullName>
    </submittedName>
</protein>
<organism evidence="3 4">
    <name type="scientific">Crotalaria pallida</name>
    <name type="common">Smooth rattlebox</name>
    <name type="synonym">Crotalaria striata</name>
    <dbReference type="NCBI Taxonomy" id="3830"/>
    <lineage>
        <taxon>Eukaryota</taxon>
        <taxon>Viridiplantae</taxon>
        <taxon>Streptophyta</taxon>
        <taxon>Embryophyta</taxon>
        <taxon>Tracheophyta</taxon>
        <taxon>Spermatophyta</taxon>
        <taxon>Magnoliopsida</taxon>
        <taxon>eudicotyledons</taxon>
        <taxon>Gunneridae</taxon>
        <taxon>Pentapetalae</taxon>
        <taxon>rosids</taxon>
        <taxon>fabids</taxon>
        <taxon>Fabales</taxon>
        <taxon>Fabaceae</taxon>
        <taxon>Papilionoideae</taxon>
        <taxon>50 kb inversion clade</taxon>
        <taxon>genistoids sensu lato</taxon>
        <taxon>core genistoids</taxon>
        <taxon>Crotalarieae</taxon>
        <taxon>Crotalaria</taxon>
    </lineage>
</organism>
<name>A0AAN9HV35_CROPI</name>